<name>A0A396I0D6_MEDTR</name>
<evidence type="ECO:0000313" key="1">
    <source>
        <dbReference type="EMBL" id="RHN58193.1"/>
    </source>
</evidence>
<dbReference type="Proteomes" id="UP000265566">
    <property type="component" value="Chromosome 5"/>
</dbReference>
<proteinExistence type="predicted"/>
<organism evidence="1 2">
    <name type="scientific">Medicago truncatula</name>
    <name type="common">Barrel medic</name>
    <name type="synonym">Medicago tribuloides</name>
    <dbReference type="NCBI Taxonomy" id="3880"/>
    <lineage>
        <taxon>Eukaryota</taxon>
        <taxon>Viridiplantae</taxon>
        <taxon>Streptophyta</taxon>
        <taxon>Embryophyta</taxon>
        <taxon>Tracheophyta</taxon>
        <taxon>Spermatophyta</taxon>
        <taxon>Magnoliopsida</taxon>
        <taxon>eudicotyledons</taxon>
        <taxon>Gunneridae</taxon>
        <taxon>Pentapetalae</taxon>
        <taxon>rosids</taxon>
        <taxon>fabids</taxon>
        <taxon>Fabales</taxon>
        <taxon>Fabaceae</taxon>
        <taxon>Papilionoideae</taxon>
        <taxon>50 kb inversion clade</taxon>
        <taxon>NPAAA clade</taxon>
        <taxon>Hologalegina</taxon>
        <taxon>IRL clade</taxon>
        <taxon>Trifolieae</taxon>
        <taxon>Medicago</taxon>
    </lineage>
</organism>
<protein>
    <submittedName>
        <fullName evidence="1">Uncharacterized protein</fullName>
    </submittedName>
</protein>
<gene>
    <name evidence="1" type="ORF">MtrunA17_Chr5g0448461</name>
</gene>
<dbReference type="AlphaFoldDB" id="A0A396I0D6"/>
<comment type="caution">
    <text evidence="1">The sequence shown here is derived from an EMBL/GenBank/DDBJ whole genome shotgun (WGS) entry which is preliminary data.</text>
</comment>
<dbReference type="EMBL" id="PSQE01000005">
    <property type="protein sequence ID" value="RHN58193.1"/>
    <property type="molecule type" value="Genomic_DNA"/>
</dbReference>
<evidence type="ECO:0000313" key="2">
    <source>
        <dbReference type="Proteomes" id="UP000265566"/>
    </source>
</evidence>
<reference evidence="2" key="1">
    <citation type="journal article" date="2018" name="Nat. Plants">
        <title>Whole-genome landscape of Medicago truncatula symbiotic genes.</title>
        <authorList>
            <person name="Pecrix Y."/>
            <person name="Staton S.E."/>
            <person name="Sallet E."/>
            <person name="Lelandais-Briere C."/>
            <person name="Moreau S."/>
            <person name="Carrere S."/>
            <person name="Blein T."/>
            <person name="Jardinaud M.F."/>
            <person name="Latrasse D."/>
            <person name="Zouine M."/>
            <person name="Zahm M."/>
            <person name="Kreplak J."/>
            <person name="Mayjonade B."/>
            <person name="Satge C."/>
            <person name="Perez M."/>
            <person name="Cauet S."/>
            <person name="Marande W."/>
            <person name="Chantry-Darmon C."/>
            <person name="Lopez-Roques C."/>
            <person name="Bouchez O."/>
            <person name="Berard A."/>
            <person name="Debelle F."/>
            <person name="Munos S."/>
            <person name="Bendahmane A."/>
            <person name="Berges H."/>
            <person name="Niebel A."/>
            <person name="Buitink J."/>
            <person name="Frugier F."/>
            <person name="Benhamed M."/>
            <person name="Crespi M."/>
            <person name="Gouzy J."/>
            <person name="Gamas P."/>
        </authorList>
    </citation>
    <scope>NUCLEOTIDE SEQUENCE [LARGE SCALE GENOMIC DNA]</scope>
    <source>
        <strain evidence="2">cv. Jemalong A17</strain>
    </source>
</reference>
<sequence length="71" mass="8393">MKFEMVAAFILYDAEIYLCVNSTFLKPSLNIMEIPLNLYLVVRQFLHFSLKFLHLVLDPSALFKLRNTWVI</sequence>
<dbReference type="Gramene" id="rna33810">
    <property type="protein sequence ID" value="RHN58193.1"/>
    <property type="gene ID" value="gene33810"/>
</dbReference>
<accession>A0A396I0D6</accession>